<dbReference type="InterPro" id="IPR015944">
    <property type="entry name" value="Gly-tRNA-synth_bsu"/>
</dbReference>
<evidence type="ECO:0000256" key="5">
    <source>
        <dbReference type="ARBA" id="ARBA00022598"/>
    </source>
</evidence>
<gene>
    <name evidence="11" type="primary">glyS</name>
    <name evidence="13" type="ORF">DFR31_2649</name>
</gene>
<reference evidence="13 14" key="1">
    <citation type="submission" date="2018-10" db="EMBL/GenBank/DDBJ databases">
        <title>Genomic Encyclopedia of Type Strains, Phase IV (KMG-IV): sequencing the most valuable type-strain genomes for metagenomic binning, comparative biology and taxonomic classification.</title>
        <authorList>
            <person name="Goeker M."/>
        </authorList>
    </citation>
    <scope>NUCLEOTIDE SEQUENCE [LARGE SCALE GENOMIC DNA]</scope>
    <source>
        <strain evidence="13 14">DSM 12769</strain>
    </source>
</reference>
<evidence type="ECO:0000256" key="11">
    <source>
        <dbReference type="HAMAP-Rule" id="MF_00255"/>
    </source>
</evidence>
<dbReference type="GO" id="GO:0006420">
    <property type="term" value="P:arginyl-tRNA aminoacylation"/>
    <property type="evidence" value="ECO:0007669"/>
    <property type="project" value="InterPro"/>
</dbReference>
<evidence type="ECO:0000256" key="8">
    <source>
        <dbReference type="ARBA" id="ARBA00022917"/>
    </source>
</evidence>
<dbReference type="InterPro" id="IPR008909">
    <property type="entry name" value="DALR_anticod-bd"/>
</dbReference>
<dbReference type="PRINTS" id="PR01045">
    <property type="entry name" value="TRNASYNTHGB"/>
</dbReference>
<dbReference type="GO" id="GO:0005524">
    <property type="term" value="F:ATP binding"/>
    <property type="evidence" value="ECO:0007669"/>
    <property type="project" value="UniProtKB-UniRule"/>
</dbReference>
<name>A0A498BU88_9GAMM</name>
<evidence type="ECO:0000313" key="14">
    <source>
        <dbReference type="Proteomes" id="UP000275461"/>
    </source>
</evidence>
<protein>
    <recommendedName>
        <fullName evidence="11">Glycine--tRNA ligase beta subunit</fullName>
        <ecNumber evidence="11">6.1.1.14</ecNumber>
    </recommendedName>
    <alternativeName>
        <fullName evidence="11">Glycyl-tRNA synthetase beta subunit</fullName>
        <shortName evidence="11">GlyRS</shortName>
    </alternativeName>
</protein>
<evidence type="ECO:0000256" key="4">
    <source>
        <dbReference type="ARBA" id="ARBA00022490"/>
    </source>
</evidence>
<feature type="domain" description="DALR anticodon binding" evidence="12">
    <location>
        <begin position="587"/>
        <end position="690"/>
    </location>
</feature>
<comment type="subunit">
    <text evidence="3 11">Tetramer of two alpha and two beta subunits.</text>
</comment>
<dbReference type="AlphaFoldDB" id="A0A498BU88"/>
<comment type="catalytic activity">
    <reaction evidence="10 11">
        <text>tRNA(Gly) + glycine + ATP = glycyl-tRNA(Gly) + AMP + diphosphate</text>
        <dbReference type="Rhea" id="RHEA:16013"/>
        <dbReference type="Rhea" id="RHEA-COMP:9664"/>
        <dbReference type="Rhea" id="RHEA-COMP:9683"/>
        <dbReference type="ChEBI" id="CHEBI:30616"/>
        <dbReference type="ChEBI" id="CHEBI:33019"/>
        <dbReference type="ChEBI" id="CHEBI:57305"/>
        <dbReference type="ChEBI" id="CHEBI:78442"/>
        <dbReference type="ChEBI" id="CHEBI:78522"/>
        <dbReference type="ChEBI" id="CHEBI:456215"/>
        <dbReference type="EC" id="6.1.1.14"/>
    </reaction>
</comment>
<dbReference type="PROSITE" id="PS50861">
    <property type="entry name" value="AA_TRNA_LIGASE_II_GLYAB"/>
    <property type="match status" value="1"/>
</dbReference>
<proteinExistence type="inferred from homology"/>
<evidence type="ECO:0000259" key="12">
    <source>
        <dbReference type="SMART" id="SM00836"/>
    </source>
</evidence>
<dbReference type="EMBL" id="RCDA01000006">
    <property type="protein sequence ID" value="RLK46519.1"/>
    <property type="molecule type" value="Genomic_DNA"/>
</dbReference>
<organism evidence="13 14">
    <name type="scientific">Alkalispirillum mobile</name>
    <dbReference type="NCBI Taxonomy" id="85925"/>
    <lineage>
        <taxon>Bacteria</taxon>
        <taxon>Pseudomonadati</taxon>
        <taxon>Pseudomonadota</taxon>
        <taxon>Gammaproteobacteria</taxon>
        <taxon>Chromatiales</taxon>
        <taxon>Ectothiorhodospiraceae</taxon>
        <taxon>Alkalispirillum</taxon>
    </lineage>
</organism>
<keyword evidence="4 11" id="KW-0963">Cytoplasm</keyword>
<evidence type="ECO:0000313" key="13">
    <source>
        <dbReference type="EMBL" id="RLK46519.1"/>
    </source>
</evidence>
<dbReference type="SUPFAM" id="SSF109604">
    <property type="entry name" value="HD-domain/PDEase-like"/>
    <property type="match status" value="1"/>
</dbReference>
<dbReference type="OrthoDB" id="9775440at2"/>
<dbReference type="Proteomes" id="UP000275461">
    <property type="component" value="Unassembled WGS sequence"/>
</dbReference>
<dbReference type="GO" id="GO:0006426">
    <property type="term" value="P:glycyl-tRNA aminoacylation"/>
    <property type="evidence" value="ECO:0007669"/>
    <property type="project" value="UniProtKB-UniRule"/>
</dbReference>
<dbReference type="EC" id="6.1.1.14" evidence="11"/>
<accession>A0A498BU88</accession>
<evidence type="ECO:0000256" key="6">
    <source>
        <dbReference type="ARBA" id="ARBA00022741"/>
    </source>
</evidence>
<dbReference type="InterPro" id="IPR006194">
    <property type="entry name" value="Gly-tRNA-synth_heterodimer"/>
</dbReference>
<dbReference type="RefSeq" id="WP_121443155.1">
    <property type="nucleotide sequence ID" value="NZ_RCDA01000006.1"/>
</dbReference>
<comment type="caution">
    <text evidence="13">The sequence shown here is derived from an EMBL/GenBank/DDBJ whole genome shotgun (WGS) entry which is preliminary data.</text>
</comment>
<evidence type="ECO:0000256" key="7">
    <source>
        <dbReference type="ARBA" id="ARBA00022840"/>
    </source>
</evidence>
<dbReference type="NCBIfam" id="TIGR00211">
    <property type="entry name" value="glyS"/>
    <property type="match status" value="1"/>
</dbReference>
<keyword evidence="5 11" id="KW-0436">Ligase</keyword>
<dbReference type="GO" id="GO:0004814">
    <property type="term" value="F:arginine-tRNA ligase activity"/>
    <property type="evidence" value="ECO:0007669"/>
    <property type="project" value="InterPro"/>
</dbReference>
<keyword evidence="6 11" id="KW-0547">Nucleotide-binding</keyword>
<dbReference type="GO" id="GO:0005829">
    <property type="term" value="C:cytosol"/>
    <property type="evidence" value="ECO:0007669"/>
    <property type="project" value="TreeGrafter"/>
</dbReference>
<evidence type="ECO:0000256" key="1">
    <source>
        <dbReference type="ARBA" id="ARBA00004496"/>
    </source>
</evidence>
<dbReference type="Pfam" id="PF05746">
    <property type="entry name" value="DALR_1"/>
    <property type="match status" value="1"/>
</dbReference>
<dbReference type="Pfam" id="PF02092">
    <property type="entry name" value="tRNA_synt_2f"/>
    <property type="match status" value="1"/>
</dbReference>
<evidence type="ECO:0000256" key="9">
    <source>
        <dbReference type="ARBA" id="ARBA00023146"/>
    </source>
</evidence>
<dbReference type="SMART" id="SM00836">
    <property type="entry name" value="DALR_1"/>
    <property type="match status" value="1"/>
</dbReference>
<keyword evidence="7 11" id="KW-0067">ATP-binding</keyword>
<dbReference type="PANTHER" id="PTHR30075">
    <property type="entry name" value="GLYCYL-TRNA SYNTHETASE"/>
    <property type="match status" value="1"/>
</dbReference>
<keyword evidence="9 11" id="KW-0030">Aminoacyl-tRNA synthetase</keyword>
<evidence type="ECO:0000256" key="2">
    <source>
        <dbReference type="ARBA" id="ARBA00008226"/>
    </source>
</evidence>
<keyword evidence="8 11" id="KW-0648">Protein biosynthesis</keyword>
<keyword evidence="14" id="KW-1185">Reference proteome</keyword>
<comment type="subcellular location">
    <subcellularLocation>
        <location evidence="1 11">Cytoplasm</location>
    </subcellularLocation>
</comment>
<dbReference type="HAMAP" id="MF_00255">
    <property type="entry name" value="Gly_tRNA_synth_beta"/>
    <property type="match status" value="1"/>
</dbReference>
<evidence type="ECO:0000256" key="10">
    <source>
        <dbReference type="ARBA" id="ARBA00047937"/>
    </source>
</evidence>
<dbReference type="PANTHER" id="PTHR30075:SF2">
    <property type="entry name" value="GLYCINE--TRNA LIGASE, CHLOROPLASTIC_MITOCHONDRIAL 2"/>
    <property type="match status" value="1"/>
</dbReference>
<sequence>MAESTRTLLIEIGTEELPPVALPRLEAAFRDGILQGLEQAELSHGEVRSFAAPRRLAVQVEGLQTRQADKAIERRGPAVKVAFDDDGNPTKAAEGFARSCGTTVDTLERLETPKGAWLAWRGTQEGKPAVELLPDIVAGSLNRLPIPKRMRWGSGQATFVRPVHWVVFLLGDELVPATLMDIPAGRSTRGHRFHAPEAIELAHADDYAQALREQGRVEASFAARRERIHDGVLRLAREEEGEALVDPELLDEVTALVEWPVPMLGSFDPGFLEVPEEALISSMQGHQKYFPVRGADGRLLPLFITVANIDSRDPEQVRAGNERVIRPRLADADFFWQQDRKRPLADRLSDLKGVIFQKKLGTLHDKTRRVAHLAEQLAVEMGQDPEPVARAAWLARCDLGTEMVGEFPELQGIMGRYYARHDGEPKAVADAILEHYRPRYAGESIPATREGRLLAIAERADTLAGIFAIGLVPTGDKDPFALRRAALGLMRTLIEGEMPLDLEGLLGRAAVLLPEGIAGRSVAEEVYDFCLERLRGYYQEQGIGAELFDAVLAVRPRCPLDFHRRLLACRRFAGVPEAEALAAANKRIGNILRKTEEPVPERVDQTLLKEPAEEALGAALTETRGKLEPRLAEADYAGALEALAGLRDPVDRYFDEILVMAEDPAVRRNRLALLKTIQGLFLEIADVSRLPAR</sequence>
<comment type="similarity">
    <text evidence="2 11">Belongs to the class-II aminoacyl-tRNA synthetase family.</text>
</comment>
<dbReference type="GO" id="GO:0004820">
    <property type="term" value="F:glycine-tRNA ligase activity"/>
    <property type="evidence" value="ECO:0007669"/>
    <property type="project" value="UniProtKB-UniRule"/>
</dbReference>
<evidence type="ECO:0000256" key="3">
    <source>
        <dbReference type="ARBA" id="ARBA00011209"/>
    </source>
</evidence>